<dbReference type="InterPro" id="IPR000150">
    <property type="entry name" value="Cof"/>
</dbReference>
<dbReference type="PROSITE" id="PS01229">
    <property type="entry name" value="COF_2"/>
    <property type="match status" value="1"/>
</dbReference>
<evidence type="ECO:0000313" key="1">
    <source>
        <dbReference type="EMBL" id="ERK39975.1"/>
    </source>
</evidence>
<dbReference type="AlphaFoldDB" id="U2NPL8"/>
<keyword evidence="1" id="KW-0378">Hydrolase</keyword>
<dbReference type="PROSITE" id="PS01228">
    <property type="entry name" value="COF_1"/>
    <property type="match status" value="1"/>
</dbReference>
<dbReference type="Pfam" id="PF08282">
    <property type="entry name" value="Hydrolase_3"/>
    <property type="match status" value="1"/>
</dbReference>
<gene>
    <name evidence="1" type="ORF">HMPREF9135_0276</name>
</gene>
<dbReference type="GO" id="GO:0005829">
    <property type="term" value="C:cytosol"/>
    <property type="evidence" value="ECO:0007669"/>
    <property type="project" value="TreeGrafter"/>
</dbReference>
<organism evidence="1 2">
    <name type="scientific">Segatella baroniae F0067</name>
    <dbReference type="NCBI Taxonomy" id="1115809"/>
    <lineage>
        <taxon>Bacteria</taxon>
        <taxon>Pseudomonadati</taxon>
        <taxon>Bacteroidota</taxon>
        <taxon>Bacteroidia</taxon>
        <taxon>Bacteroidales</taxon>
        <taxon>Prevotellaceae</taxon>
        <taxon>Segatella</taxon>
    </lineage>
</organism>
<dbReference type="SFLD" id="SFLDS00003">
    <property type="entry name" value="Haloacid_Dehalogenase"/>
    <property type="match status" value="1"/>
</dbReference>
<dbReference type="RefSeq" id="WP_021589104.1">
    <property type="nucleotide sequence ID" value="NZ_AWEY01000008.1"/>
</dbReference>
<dbReference type="NCBIfam" id="TIGR00099">
    <property type="entry name" value="Cof-subfamily"/>
    <property type="match status" value="1"/>
</dbReference>
<dbReference type="NCBIfam" id="TIGR01484">
    <property type="entry name" value="HAD-SF-IIB"/>
    <property type="match status" value="1"/>
</dbReference>
<keyword evidence="2" id="KW-1185">Reference proteome</keyword>
<dbReference type="Gene3D" id="3.40.50.1000">
    <property type="entry name" value="HAD superfamily/HAD-like"/>
    <property type="match status" value="1"/>
</dbReference>
<dbReference type="EMBL" id="AWEY01000008">
    <property type="protein sequence ID" value="ERK39975.1"/>
    <property type="molecule type" value="Genomic_DNA"/>
</dbReference>
<dbReference type="SUPFAM" id="SSF56784">
    <property type="entry name" value="HAD-like"/>
    <property type="match status" value="1"/>
</dbReference>
<dbReference type="SFLD" id="SFLDG01140">
    <property type="entry name" value="C2.B:_Phosphomannomutase_and_P"/>
    <property type="match status" value="1"/>
</dbReference>
<dbReference type="PANTHER" id="PTHR10000">
    <property type="entry name" value="PHOSPHOSERINE PHOSPHATASE"/>
    <property type="match status" value="1"/>
</dbReference>
<dbReference type="InterPro" id="IPR023214">
    <property type="entry name" value="HAD_sf"/>
</dbReference>
<dbReference type="PANTHER" id="PTHR10000:SF25">
    <property type="entry name" value="PHOSPHATASE YKRA-RELATED"/>
    <property type="match status" value="1"/>
</dbReference>
<dbReference type="GO" id="GO:0000287">
    <property type="term" value="F:magnesium ion binding"/>
    <property type="evidence" value="ECO:0007669"/>
    <property type="project" value="TreeGrafter"/>
</dbReference>
<name>U2NPL8_9BACT</name>
<accession>U2NPL8</accession>
<evidence type="ECO:0000313" key="2">
    <source>
        <dbReference type="Proteomes" id="UP000016648"/>
    </source>
</evidence>
<comment type="caution">
    <text evidence="1">The sequence shown here is derived from an EMBL/GenBank/DDBJ whole genome shotgun (WGS) entry which is preliminary data.</text>
</comment>
<dbReference type="InterPro" id="IPR036412">
    <property type="entry name" value="HAD-like_sf"/>
</dbReference>
<dbReference type="Gene3D" id="3.30.1240.10">
    <property type="match status" value="1"/>
</dbReference>
<dbReference type="PATRIC" id="fig|1115809.3.peg.757"/>
<proteinExistence type="predicted"/>
<dbReference type="Proteomes" id="UP000016648">
    <property type="component" value="Unassembled WGS sequence"/>
</dbReference>
<dbReference type="InterPro" id="IPR006379">
    <property type="entry name" value="HAD-SF_hydro_IIB"/>
</dbReference>
<protein>
    <submittedName>
        <fullName evidence="1">Cof-like hydrolase</fullName>
    </submittedName>
</protein>
<sequence>MDKKIKALFFDIDGTLVSFSTHRVPDSAVEALEEAKRRGLKIYISTGRPVRLIVNLQQIDRLVDGYVSTSGAYCFVGRQTVCCEPMLREDVDRVLEACRAWRVPVVIVGTSKVAEYLDDGVIDRSFRVGLGLHDFRFDPLDEVMREPILQLTPFFSPSQEAEIMPKLRNCTSGRWTDAFIDITSMKADKGIGLRAMAEHEGFDAAETMAFGDGGNDIPLLRAAGIGVAMGNGRDDVKAIADYVTTHIDADGVAHALRHFNVIQQ</sequence>
<reference evidence="1 2" key="1">
    <citation type="submission" date="2013-08" db="EMBL/GenBank/DDBJ databases">
        <authorList>
            <person name="Durkin A.S."/>
            <person name="Haft D.R."/>
            <person name="McCorrison J."/>
            <person name="Torralba M."/>
            <person name="Gillis M."/>
            <person name="Haft D.H."/>
            <person name="Methe B."/>
            <person name="Sutton G."/>
            <person name="Nelson K.E."/>
        </authorList>
    </citation>
    <scope>NUCLEOTIDE SEQUENCE [LARGE SCALE GENOMIC DNA]</scope>
    <source>
        <strain evidence="1 2">F0067</strain>
    </source>
</reference>
<dbReference type="GO" id="GO:0016791">
    <property type="term" value="F:phosphatase activity"/>
    <property type="evidence" value="ECO:0007669"/>
    <property type="project" value="UniProtKB-ARBA"/>
</dbReference>